<dbReference type="AlphaFoldDB" id="M8BGZ3"/>
<reference evidence="1" key="1">
    <citation type="submission" date="2015-06" db="UniProtKB">
        <authorList>
            <consortium name="EnsemblPlants"/>
        </authorList>
    </citation>
    <scope>IDENTIFICATION</scope>
</reference>
<proteinExistence type="predicted"/>
<protein>
    <submittedName>
        <fullName evidence="1">Uncharacterized protein</fullName>
    </submittedName>
</protein>
<organism evidence="1">
    <name type="scientific">Aegilops tauschii</name>
    <name type="common">Tausch's goatgrass</name>
    <name type="synonym">Aegilops squarrosa</name>
    <dbReference type="NCBI Taxonomy" id="37682"/>
    <lineage>
        <taxon>Eukaryota</taxon>
        <taxon>Viridiplantae</taxon>
        <taxon>Streptophyta</taxon>
        <taxon>Embryophyta</taxon>
        <taxon>Tracheophyta</taxon>
        <taxon>Spermatophyta</taxon>
        <taxon>Magnoliopsida</taxon>
        <taxon>Liliopsida</taxon>
        <taxon>Poales</taxon>
        <taxon>Poaceae</taxon>
        <taxon>BOP clade</taxon>
        <taxon>Pooideae</taxon>
        <taxon>Triticodae</taxon>
        <taxon>Triticeae</taxon>
        <taxon>Triticinae</taxon>
        <taxon>Aegilops</taxon>
    </lineage>
</organism>
<name>M8BGZ3_AEGTA</name>
<accession>M8BGZ3</accession>
<evidence type="ECO:0000313" key="1">
    <source>
        <dbReference type="EnsemblPlants" id="EMT21013"/>
    </source>
</evidence>
<dbReference type="EnsemblPlants" id="EMT21013">
    <property type="protein sequence ID" value="EMT21013"/>
    <property type="gene ID" value="F775_05469"/>
</dbReference>
<sequence>MCYYSSPRVKNKLFFTRVQLDTGGCLSDNCVILLLAQLCWFTVRGSGGAGKQYTVALVSKWCRPVSAEHVARYLIADGSGGTGKHYTATPASKWCSSVLMSTQLTSSKRLGLR</sequence>